<gene>
    <name evidence="9" type="ORF">HNQ77_002341</name>
</gene>
<dbReference type="PANTHER" id="PTHR43284">
    <property type="entry name" value="ASPARAGINE SYNTHETASE (GLUTAMINE-HYDROLYZING)"/>
    <property type="match status" value="1"/>
</dbReference>
<sequence length="615" mass="69363">MSVIYGICGLEDPKANREALGSLAHTTARYGADGTFIAAKDSVGMAYQAFHTHGRSHLGHQPYLDARGNMVTLDGRLDNFEELANALGISPVETSDSSLVLSAFEQWGKECFSHFIGEWAVAVWSAQSQVLYMARDHAGSRTLFYRRIGDVVLWSTYLETFCQQQNQLELNKEYLGCLLSCQPVGDLTPYKGIQAVPPAHYVELKKGKMTTEPHWNSGTCSQIHYRTDVEYDEHFLQLFGRAIRRSTIPVEVILAELSGGMDSSSIVCMSDHMSNLANQIDTVSYYDDTEADWDDRPYFQAVERYRQKDGFHVDVSSRAPRYEPVSLDNRAYPYFCGDRSYVDIANLFERIVGDGRYRVILSGIGGDELLGGVPTGMPELANYLRECQLPKLIARTFSWCLPGRQPLIPMLWNTFRSTIDLYRKPSLDDEQIPPWLSVELPKVKGSSLGLIGGAKKLIGAKPSSVANDRTWWSILETLPNGSPGLKGCYEYRFPYLDRDLVDFLHRVPREQLVQPGRRRLLMRRALEGIVPAEVLERKRKAFVSQAPIIHLREGRQRIEKLLSDPLISQYGIVHQAKLLSAFRAALTGETKWVCHVTRAIEAEVWLQGLRAQAAY</sequence>
<dbReference type="GO" id="GO:0005524">
    <property type="term" value="F:ATP binding"/>
    <property type="evidence" value="ECO:0007669"/>
    <property type="project" value="UniProtKB-KW"/>
</dbReference>
<dbReference type="EC" id="6.3.5.4" evidence="3"/>
<evidence type="ECO:0000256" key="7">
    <source>
        <dbReference type="PIRSR" id="PIRSR001589-2"/>
    </source>
</evidence>
<comment type="pathway">
    <text evidence="1">Amino-acid biosynthesis; L-asparagine biosynthesis; L-asparagine from L-aspartate (L-Gln route): step 1/1.</text>
</comment>
<dbReference type="InterPro" id="IPR051786">
    <property type="entry name" value="ASN_synthetase/amidase"/>
</dbReference>
<evidence type="ECO:0000256" key="6">
    <source>
        <dbReference type="ARBA" id="ARBA00048741"/>
    </source>
</evidence>
<evidence type="ECO:0000256" key="5">
    <source>
        <dbReference type="ARBA" id="ARBA00022840"/>
    </source>
</evidence>
<dbReference type="PANTHER" id="PTHR43284:SF1">
    <property type="entry name" value="ASPARAGINE SYNTHETASE"/>
    <property type="match status" value="1"/>
</dbReference>
<dbReference type="Pfam" id="PF13537">
    <property type="entry name" value="GATase_7"/>
    <property type="match status" value="1"/>
</dbReference>
<dbReference type="AlphaFoldDB" id="A0A841JXC5"/>
<dbReference type="Proteomes" id="UP000538666">
    <property type="component" value="Unassembled WGS sequence"/>
</dbReference>
<protein>
    <recommendedName>
        <fullName evidence="3">asparagine synthase (glutamine-hydrolyzing)</fullName>
        <ecNumber evidence="3">6.3.5.4</ecNumber>
    </recommendedName>
</protein>
<evidence type="ECO:0000259" key="8">
    <source>
        <dbReference type="PROSITE" id="PS51278"/>
    </source>
</evidence>
<dbReference type="GO" id="GO:0004066">
    <property type="term" value="F:asparagine synthase (glutamine-hydrolyzing) activity"/>
    <property type="evidence" value="ECO:0007669"/>
    <property type="project" value="UniProtKB-EC"/>
</dbReference>
<keyword evidence="9" id="KW-0436">Ligase</keyword>
<dbReference type="GO" id="GO:0006529">
    <property type="term" value="P:asparagine biosynthetic process"/>
    <property type="evidence" value="ECO:0007669"/>
    <property type="project" value="InterPro"/>
</dbReference>
<dbReference type="InterPro" id="IPR001962">
    <property type="entry name" value="Asn_synthase"/>
</dbReference>
<feature type="domain" description="Glutamine amidotransferase type-2" evidence="8">
    <location>
        <begin position="8"/>
        <end position="207"/>
    </location>
</feature>
<keyword evidence="10" id="KW-1185">Reference proteome</keyword>
<feature type="binding site" evidence="7">
    <location>
        <position position="96"/>
    </location>
    <ligand>
        <name>L-glutamine</name>
        <dbReference type="ChEBI" id="CHEBI:58359"/>
    </ligand>
</feature>
<dbReference type="PIRSF" id="PIRSF001589">
    <property type="entry name" value="Asn_synthetase_glu-h"/>
    <property type="match status" value="1"/>
</dbReference>
<accession>A0A841JXC5</accession>
<comment type="caution">
    <text evidence="9">The sequence shown here is derived from an EMBL/GenBank/DDBJ whole genome shotgun (WGS) entry which is preliminary data.</text>
</comment>
<name>A0A841JXC5_9BACT</name>
<evidence type="ECO:0000313" key="10">
    <source>
        <dbReference type="Proteomes" id="UP000538666"/>
    </source>
</evidence>
<reference evidence="9 10" key="1">
    <citation type="submission" date="2020-08" db="EMBL/GenBank/DDBJ databases">
        <title>Genomic Encyclopedia of Type Strains, Phase IV (KMG-IV): sequencing the most valuable type-strain genomes for metagenomic binning, comparative biology and taxonomic classification.</title>
        <authorList>
            <person name="Goeker M."/>
        </authorList>
    </citation>
    <scope>NUCLEOTIDE SEQUENCE [LARGE SCALE GENOMIC DNA]</scope>
    <source>
        <strain evidence="9 10">DSM 103733</strain>
    </source>
</reference>
<dbReference type="InterPro" id="IPR006426">
    <property type="entry name" value="Asn_synth_AEB"/>
</dbReference>
<dbReference type="EMBL" id="JACHEK010000004">
    <property type="protein sequence ID" value="MBB6144389.1"/>
    <property type="molecule type" value="Genomic_DNA"/>
</dbReference>
<dbReference type="SUPFAM" id="SSF52402">
    <property type="entry name" value="Adenine nucleotide alpha hydrolases-like"/>
    <property type="match status" value="1"/>
</dbReference>
<dbReference type="Gene3D" id="3.40.50.620">
    <property type="entry name" value="HUPs"/>
    <property type="match status" value="2"/>
</dbReference>
<keyword evidence="4 7" id="KW-0547">Nucleotide-binding</keyword>
<dbReference type="OrthoDB" id="9763290at2"/>
<dbReference type="Gene3D" id="3.60.20.10">
    <property type="entry name" value="Glutamine Phosphoribosylpyrophosphate, subunit 1, domain 1"/>
    <property type="match status" value="1"/>
</dbReference>
<dbReference type="InterPro" id="IPR017932">
    <property type="entry name" value="GATase_2_dom"/>
</dbReference>
<evidence type="ECO:0000313" key="9">
    <source>
        <dbReference type="EMBL" id="MBB6144389.1"/>
    </source>
</evidence>
<comment type="similarity">
    <text evidence="2">Belongs to the asparagine synthetase family.</text>
</comment>
<comment type="catalytic activity">
    <reaction evidence="6">
        <text>L-aspartate + L-glutamine + ATP + H2O = L-asparagine + L-glutamate + AMP + diphosphate + H(+)</text>
        <dbReference type="Rhea" id="RHEA:12228"/>
        <dbReference type="ChEBI" id="CHEBI:15377"/>
        <dbReference type="ChEBI" id="CHEBI:15378"/>
        <dbReference type="ChEBI" id="CHEBI:29985"/>
        <dbReference type="ChEBI" id="CHEBI:29991"/>
        <dbReference type="ChEBI" id="CHEBI:30616"/>
        <dbReference type="ChEBI" id="CHEBI:33019"/>
        <dbReference type="ChEBI" id="CHEBI:58048"/>
        <dbReference type="ChEBI" id="CHEBI:58359"/>
        <dbReference type="ChEBI" id="CHEBI:456215"/>
        <dbReference type="EC" id="6.3.5.4"/>
    </reaction>
</comment>
<dbReference type="PROSITE" id="PS51278">
    <property type="entry name" value="GATASE_TYPE_2"/>
    <property type="match status" value="1"/>
</dbReference>
<evidence type="ECO:0000256" key="3">
    <source>
        <dbReference type="ARBA" id="ARBA00012737"/>
    </source>
</evidence>
<keyword evidence="5 7" id="KW-0067">ATP-binding</keyword>
<dbReference type="InterPro" id="IPR029055">
    <property type="entry name" value="Ntn_hydrolases_N"/>
</dbReference>
<organism evidence="9 10">
    <name type="scientific">Silvibacterium bohemicum</name>
    <dbReference type="NCBI Taxonomy" id="1577686"/>
    <lineage>
        <taxon>Bacteria</taxon>
        <taxon>Pseudomonadati</taxon>
        <taxon>Acidobacteriota</taxon>
        <taxon>Terriglobia</taxon>
        <taxon>Terriglobales</taxon>
        <taxon>Acidobacteriaceae</taxon>
        <taxon>Silvibacterium</taxon>
    </lineage>
</organism>
<dbReference type="SUPFAM" id="SSF56235">
    <property type="entry name" value="N-terminal nucleophile aminohydrolases (Ntn hydrolases)"/>
    <property type="match status" value="1"/>
</dbReference>
<dbReference type="Pfam" id="PF00733">
    <property type="entry name" value="Asn_synthase"/>
    <property type="match status" value="2"/>
</dbReference>
<proteinExistence type="inferred from homology"/>
<evidence type="ECO:0000256" key="4">
    <source>
        <dbReference type="ARBA" id="ARBA00022741"/>
    </source>
</evidence>
<dbReference type="RefSeq" id="WP_050058982.1">
    <property type="nucleotide sequence ID" value="NZ_JACHEK010000004.1"/>
</dbReference>
<evidence type="ECO:0000256" key="2">
    <source>
        <dbReference type="ARBA" id="ARBA00005752"/>
    </source>
</evidence>
<dbReference type="InterPro" id="IPR014729">
    <property type="entry name" value="Rossmann-like_a/b/a_fold"/>
</dbReference>
<evidence type="ECO:0000256" key="1">
    <source>
        <dbReference type="ARBA" id="ARBA00005187"/>
    </source>
</evidence>